<dbReference type="AlphaFoldDB" id="A0A0C7MNU9"/>
<proteinExistence type="predicted"/>
<evidence type="ECO:0000256" key="2">
    <source>
        <dbReference type="ARBA" id="ARBA00022692"/>
    </source>
</evidence>
<dbReference type="GO" id="GO:0000329">
    <property type="term" value="C:fungal-type vacuole membrane"/>
    <property type="evidence" value="ECO:0007669"/>
    <property type="project" value="TreeGrafter"/>
</dbReference>
<evidence type="ECO:0000259" key="7">
    <source>
        <dbReference type="Pfam" id="PF06813"/>
    </source>
</evidence>
<feature type="transmembrane region" description="Helical" evidence="6">
    <location>
        <begin position="607"/>
        <end position="624"/>
    </location>
</feature>
<feature type="transmembrane region" description="Helical" evidence="6">
    <location>
        <begin position="12"/>
        <end position="34"/>
    </location>
</feature>
<reference evidence="8 9" key="1">
    <citation type="submission" date="2014-12" db="EMBL/GenBank/DDBJ databases">
        <authorList>
            <person name="Neuveglise Cecile"/>
        </authorList>
    </citation>
    <scope>NUCLEOTIDE SEQUENCE [LARGE SCALE GENOMIC DNA]</scope>
    <source>
        <strain evidence="8 9">CBS 12615</strain>
    </source>
</reference>
<dbReference type="STRING" id="1245769.A0A0C7MNU9"/>
<dbReference type="RefSeq" id="XP_022627751.1">
    <property type="nucleotide sequence ID" value="XM_022773259.1"/>
</dbReference>
<dbReference type="Gene3D" id="1.20.1250.20">
    <property type="entry name" value="MFS general substrate transporter like domains"/>
    <property type="match status" value="1"/>
</dbReference>
<feature type="transmembrane region" description="Helical" evidence="6">
    <location>
        <begin position="484"/>
        <end position="502"/>
    </location>
</feature>
<feature type="transmembrane region" description="Helical" evidence="6">
    <location>
        <begin position="81"/>
        <end position="97"/>
    </location>
</feature>
<sequence length="650" mass="70264">MASPAVAPPSKVQLLTCFIGSNIVALGGGTPYLFSFYAPELLKQCKIPITESSTLSLALTIGSSALGFIAGVVIDKKSPQLSCGIGAVCTFIAYWILRTCYVRQISNIALLSVAMNLIGFGSVSGYYASVKCCTTNFPRHRGTAAAFPVALYALAGLMYSSLCAWLFQDRVDAVFTFLMYTCPAMILSGCFTVRIYKPHTVKWRTYSSTTQNGRPIPNLAQKNSPATPPTTEPINIENFSSHRDSRGSFSNFKHAMKRSASRISSSSDLLLSWGSGQKRSDSSVWAKELPGSLSFWGWGRARPSDSDVTNPLHRAVDPGARPVPTAVTNSSQDSGRPKTLPGTSVDVSHTATTPNVTARRDSFLNLSPRTSAIQEDFDSTAVEPQPELKTSFRDSHLYQTVTQPKFIAYYIILAILQGIGQTYIYCVGFVVEALAHSHSDSGINTKATQSLQVSIISILSFTGRICAGPISDLLIKRVKAQRDWCVVVAAGLLIYGSRQILADIVSVKGSAGLEKADFIENLSLSSLIFGFAFGITFGTFPAIIADHFGTEGFSTIWGLFTTGGIVSVKYFSAIFANDLSRNTSAGDTVCDKGSLCYAHAFRVDENFAIGVSLMVLILIGVGYARKRQTKRHEHTGVFILDDEDSLDELP</sequence>
<comment type="subcellular location">
    <subcellularLocation>
        <location evidence="1">Membrane</location>
        <topology evidence="1">Multi-pass membrane protein</topology>
    </subcellularLocation>
</comment>
<keyword evidence="3 6" id="KW-1133">Transmembrane helix</keyword>
<name>A0A0C7MNU9_9SACH</name>
<dbReference type="PANTHER" id="PTHR21576:SF166">
    <property type="entry name" value="ADR278WP"/>
    <property type="match status" value="1"/>
</dbReference>
<feature type="transmembrane region" description="Helical" evidence="6">
    <location>
        <begin position="407"/>
        <end position="431"/>
    </location>
</feature>
<dbReference type="OrthoDB" id="410267at2759"/>
<evidence type="ECO:0000256" key="1">
    <source>
        <dbReference type="ARBA" id="ARBA00004141"/>
    </source>
</evidence>
<evidence type="ECO:0000313" key="9">
    <source>
        <dbReference type="Proteomes" id="UP000054304"/>
    </source>
</evidence>
<evidence type="ECO:0000313" key="8">
    <source>
        <dbReference type="EMBL" id="CEP61517.1"/>
    </source>
</evidence>
<dbReference type="GeneID" id="34684942"/>
<feature type="region of interest" description="Disordered" evidence="5">
    <location>
        <begin position="214"/>
        <end position="233"/>
    </location>
</feature>
<protein>
    <submittedName>
        <fullName evidence="8">LALA0S03e04632g1_1</fullName>
    </submittedName>
</protein>
<dbReference type="HOGENOM" id="CLU_012596_0_1_1"/>
<dbReference type="InterPro" id="IPR036259">
    <property type="entry name" value="MFS_trans_sf"/>
</dbReference>
<keyword evidence="2 6" id="KW-0812">Transmembrane</keyword>
<organism evidence="8 9">
    <name type="scientific">Lachancea lanzarotensis</name>
    <dbReference type="NCBI Taxonomy" id="1245769"/>
    <lineage>
        <taxon>Eukaryota</taxon>
        <taxon>Fungi</taxon>
        <taxon>Dikarya</taxon>
        <taxon>Ascomycota</taxon>
        <taxon>Saccharomycotina</taxon>
        <taxon>Saccharomycetes</taxon>
        <taxon>Saccharomycetales</taxon>
        <taxon>Saccharomycetaceae</taxon>
        <taxon>Lachancea</taxon>
    </lineage>
</organism>
<evidence type="ECO:0000256" key="5">
    <source>
        <dbReference type="SAM" id="MobiDB-lite"/>
    </source>
</evidence>
<feature type="transmembrane region" description="Helical" evidence="6">
    <location>
        <begin position="173"/>
        <end position="196"/>
    </location>
</feature>
<feature type="transmembrane region" description="Helical" evidence="6">
    <location>
        <begin position="451"/>
        <end position="475"/>
    </location>
</feature>
<feature type="transmembrane region" description="Helical" evidence="6">
    <location>
        <begin position="556"/>
        <end position="576"/>
    </location>
</feature>
<evidence type="ECO:0000256" key="6">
    <source>
        <dbReference type="SAM" id="Phobius"/>
    </source>
</evidence>
<dbReference type="Proteomes" id="UP000054304">
    <property type="component" value="Unassembled WGS sequence"/>
</dbReference>
<dbReference type="Pfam" id="PF06813">
    <property type="entry name" value="Nodulin-like"/>
    <property type="match status" value="1"/>
</dbReference>
<dbReference type="EMBL" id="LN736362">
    <property type="protein sequence ID" value="CEP61517.1"/>
    <property type="molecule type" value="Genomic_DNA"/>
</dbReference>
<feature type="transmembrane region" description="Helical" evidence="6">
    <location>
        <begin position="522"/>
        <end position="544"/>
    </location>
</feature>
<accession>A0A0C7MNU9</accession>
<feature type="transmembrane region" description="Helical" evidence="6">
    <location>
        <begin position="149"/>
        <end position="167"/>
    </location>
</feature>
<evidence type="ECO:0000256" key="4">
    <source>
        <dbReference type="ARBA" id="ARBA00023136"/>
    </source>
</evidence>
<feature type="domain" description="Nodulin-like" evidence="7">
    <location>
        <begin position="18"/>
        <end position="200"/>
    </location>
</feature>
<evidence type="ECO:0000256" key="3">
    <source>
        <dbReference type="ARBA" id="ARBA00022989"/>
    </source>
</evidence>
<feature type="compositionally biased region" description="Polar residues" evidence="5">
    <location>
        <begin position="341"/>
        <end position="352"/>
    </location>
</feature>
<feature type="transmembrane region" description="Helical" evidence="6">
    <location>
        <begin position="109"/>
        <end position="128"/>
    </location>
</feature>
<keyword evidence="4 6" id="KW-0472">Membrane</keyword>
<dbReference type="SUPFAM" id="SSF103473">
    <property type="entry name" value="MFS general substrate transporter"/>
    <property type="match status" value="2"/>
</dbReference>
<dbReference type="PANTHER" id="PTHR21576">
    <property type="entry name" value="UNCHARACTERIZED NODULIN-LIKE PROTEIN"/>
    <property type="match status" value="1"/>
</dbReference>
<feature type="region of interest" description="Disordered" evidence="5">
    <location>
        <begin position="314"/>
        <end position="352"/>
    </location>
</feature>
<dbReference type="InterPro" id="IPR010658">
    <property type="entry name" value="Nodulin-like"/>
</dbReference>
<gene>
    <name evidence="8" type="ORF">LALA0_S03e04632g</name>
</gene>
<keyword evidence="9" id="KW-1185">Reference proteome</keyword>
<feature type="transmembrane region" description="Helical" evidence="6">
    <location>
        <begin position="54"/>
        <end position="74"/>
    </location>
</feature>